<evidence type="ECO:0000256" key="2">
    <source>
        <dbReference type="ARBA" id="ARBA00022475"/>
    </source>
</evidence>
<feature type="transmembrane region" description="Helical" evidence="8">
    <location>
        <begin position="211"/>
        <end position="234"/>
    </location>
</feature>
<evidence type="ECO:0000256" key="4">
    <source>
        <dbReference type="ARBA" id="ARBA00022679"/>
    </source>
</evidence>
<feature type="transmembrane region" description="Helical" evidence="8">
    <location>
        <begin position="16"/>
        <end position="36"/>
    </location>
</feature>
<gene>
    <name evidence="9" type="ORF">EAH76_05110</name>
</gene>
<evidence type="ECO:0000256" key="5">
    <source>
        <dbReference type="ARBA" id="ARBA00022692"/>
    </source>
</evidence>
<dbReference type="GO" id="GO:0009103">
    <property type="term" value="P:lipopolysaccharide biosynthetic process"/>
    <property type="evidence" value="ECO:0007669"/>
    <property type="project" value="UniProtKB-ARBA"/>
</dbReference>
<reference evidence="9 10" key="1">
    <citation type="journal article" date="2019" name="Environ. Microbiol.">
        <title>Species interactions and distinct microbial communities in high Arctic permafrost affected cryosols are associated with the CH4 and CO2 gas fluxes.</title>
        <authorList>
            <person name="Altshuler I."/>
            <person name="Hamel J."/>
            <person name="Turney S."/>
            <person name="Magnuson E."/>
            <person name="Levesque R."/>
            <person name="Greer C."/>
            <person name="Whyte L.G."/>
        </authorList>
    </citation>
    <scope>NUCLEOTIDE SEQUENCE [LARGE SCALE GENOMIC DNA]</scope>
    <source>
        <strain evidence="9 10">E6.1</strain>
    </source>
</reference>
<dbReference type="InterPro" id="IPR050297">
    <property type="entry name" value="LipidA_mod_glycosyltrf_83"/>
</dbReference>
<feature type="transmembrane region" description="Helical" evidence="8">
    <location>
        <begin position="319"/>
        <end position="337"/>
    </location>
</feature>
<feature type="transmembrane region" description="Helical" evidence="8">
    <location>
        <begin position="266"/>
        <end position="284"/>
    </location>
</feature>
<keyword evidence="10" id="KW-1185">Reference proteome</keyword>
<dbReference type="AlphaFoldDB" id="A0A502FXV2"/>
<feature type="transmembrane region" description="Helical" evidence="8">
    <location>
        <begin position="296"/>
        <end position="313"/>
    </location>
</feature>
<evidence type="ECO:0000256" key="1">
    <source>
        <dbReference type="ARBA" id="ARBA00004651"/>
    </source>
</evidence>
<keyword evidence="4" id="KW-0808">Transferase</keyword>
<organism evidence="9 10">
    <name type="scientific">Sphingomonas glacialis</name>
    <dbReference type="NCBI Taxonomy" id="658225"/>
    <lineage>
        <taxon>Bacteria</taxon>
        <taxon>Pseudomonadati</taxon>
        <taxon>Pseudomonadota</taxon>
        <taxon>Alphaproteobacteria</taxon>
        <taxon>Sphingomonadales</taxon>
        <taxon>Sphingomonadaceae</taxon>
        <taxon>Sphingomonas</taxon>
    </lineage>
</organism>
<comment type="caution">
    <text evidence="9">The sequence shown here is derived from an EMBL/GenBank/DDBJ whole genome shotgun (WGS) entry which is preliminary data.</text>
</comment>
<dbReference type="PANTHER" id="PTHR33908:SF11">
    <property type="entry name" value="MEMBRANE PROTEIN"/>
    <property type="match status" value="1"/>
</dbReference>
<comment type="subcellular location">
    <subcellularLocation>
        <location evidence="1">Cell membrane</location>
        <topology evidence="1">Multi-pass membrane protein</topology>
    </subcellularLocation>
</comment>
<keyword evidence="5 8" id="KW-0812">Transmembrane</keyword>
<name>A0A502FXV2_9SPHN</name>
<sequence>MSPIPPSSQAQRGGRVPTFAQVALIAAIALLARIMTFGDPVIQVDEEFYYVTAQAMWRGALPYIDIWDRKPIGLFLLYMPAAGLPLRWGLLAYQAMATLSLILTALLVAHLARRAGWGRGALAGAIAYVVWPDLLNGVGGQSPIFYNLPMVAAAALIVAAGERRDRRVLGGLAMVLVGTAMQIKYTALFEGIFFGLWLLRQEWRAVRRPVMLAAYGAILVALALAPTVAAYGFYAAHGQADAFVFANFASIAHRNANPLGEMARNIATLVLILSPLVAMAFAARGGTRDGSPDARGFLYLWFAAAVIGLVLFGTWFDHYGLPVLVPGCACAAGFFGNARFRRRLGPAILVIVALAAQIVVQVNLRARGDAAQFAALSEAVGRGPGCLYVYSGTTMLYAATERCRLSRYVVPAHLNRARESGATGVDQASEVRRILAARPAVVVMRPAFSGERPEIRQIVTAAMARDYRLVAVRPMGHEAIAVYRRR</sequence>
<evidence type="ECO:0000313" key="9">
    <source>
        <dbReference type="EMBL" id="TPG54082.1"/>
    </source>
</evidence>
<evidence type="ECO:0000256" key="6">
    <source>
        <dbReference type="ARBA" id="ARBA00022989"/>
    </source>
</evidence>
<proteinExistence type="predicted"/>
<keyword evidence="2" id="KW-1003">Cell membrane</keyword>
<evidence type="ECO:0000256" key="8">
    <source>
        <dbReference type="SAM" id="Phobius"/>
    </source>
</evidence>
<feature type="transmembrane region" description="Helical" evidence="8">
    <location>
        <begin position="173"/>
        <end position="199"/>
    </location>
</feature>
<dbReference type="PANTHER" id="PTHR33908">
    <property type="entry name" value="MANNOSYLTRANSFERASE YKCB-RELATED"/>
    <property type="match status" value="1"/>
</dbReference>
<dbReference type="EMBL" id="RCZC01000002">
    <property type="protein sequence ID" value="TPG54082.1"/>
    <property type="molecule type" value="Genomic_DNA"/>
</dbReference>
<keyword evidence="3" id="KW-0328">Glycosyltransferase</keyword>
<feature type="transmembrane region" description="Helical" evidence="8">
    <location>
        <begin position="88"/>
        <end position="109"/>
    </location>
</feature>
<keyword evidence="7 8" id="KW-0472">Membrane</keyword>
<dbReference type="OrthoDB" id="345761at2"/>
<dbReference type="GO" id="GO:0005886">
    <property type="term" value="C:plasma membrane"/>
    <property type="evidence" value="ECO:0007669"/>
    <property type="project" value="UniProtKB-SubCell"/>
</dbReference>
<evidence type="ECO:0000256" key="3">
    <source>
        <dbReference type="ARBA" id="ARBA00022676"/>
    </source>
</evidence>
<feature type="transmembrane region" description="Helical" evidence="8">
    <location>
        <begin position="143"/>
        <end position="161"/>
    </location>
</feature>
<dbReference type="GO" id="GO:0016763">
    <property type="term" value="F:pentosyltransferase activity"/>
    <property type="evidence" value="ECO:0007669"/>
    <property type="project" value="TreeGrafter"/>
</dbReference>
<evidence type="ECO:0008006" key="11">
    <source>
        <dbReference type="Google" id="ProtNLM"/>
    </source>
</evidence>
<dbReference type="Proteomes" id="UP000319931">
    <property type="component" value="Unassembled WGS sequence"/>
</dbReference>
<protein>
    <recommendedName>
        <fullName evidence="11">Glycosyltransferase RgtA/B/C/D-like domain-containing protein</fullName>
    </recommendedName>
</protein>
<evidence type="ECO:0000256" key="7">
    <source>
        <dbReference type="ARBA" id="ARBA00023136"/>
    </source>
</evidence>
<feature type="transmembrane region" description="Helical" evidence="8">
    <location>
        <begin position="344"/>
        <end position="364"/>
    </location>
</feature>
<evidence type="ECO:0000313" key="10">
    <source>
        <dbReference type="Proteomes" id="UP000319931"/>
    </source>
</evidence>
<accession>A0A502FXV2</accession>
<keyword evidence="6 8" id="KW-1133">Transmembrane helix</keyword>